<sequence length="204" mass="22746">MAADLTDSDSERLEAAKRIFGEVAGILKPQDPPSEFSTGKVNVLLALAALQREGRGGDPNVDLQSILDKLGVDVDTPSGSGIRPKSRLIPSFPHDNIDVFHDIRTKELVLLRDRSHYDQDNLHPGLSEALSTLQHYPTITIKPSDKGGNVVVMDVAIYEQALMRQLSQVECYEVITPEMYKTEANTFQNWLVEWMDRGVLDDDE</sequence>
<gene>
    <name evidence="1" type="ORF">NDU88_002436</name>
</gene>
<dbReference type="Proteomes" id="UP001066276">
    <property type="component" value="Chromosome 1_2"/>
</dbReference>
<reference evidence="1" key="1">
    <citation type="journal article" date="2022" name="bioRxiv">
        <title>Sequencing and chromosome-scale assembly of the giantPleurodeles waltlgenome.</title>
        <authorList>
            <person name="Brown T."/>
            <person name="Elewa A."/>
            <person name="Iarovenko S."/>
            <person name="Subramanian E."/>
            <person name="Araus A.J."/>
            <person name="Petzold A."/>
            <person name="Susuki M."/>
            <person name="Suzuki K.-i.T."/>
            <person name="Hayashi T."/>
            <person name="Toyoda A."/>
            <person name="Oliveira C."/>
            <person name="Osipova E."/>
            <person name="Leigh N.D."/>
            <person name="Simon A."/>
            <person name="Yun M.H."/>
        </authorList>
    </citation>
    <scope>NUCLEOTIDE SEQUENCE</scope>
    <source>
        <strain evidence="1">20211129_DDA</strain>
        <tissue evidence="1">Liver</tissue>
    </source>
</reference>
<dbReference type="AlphaFoldDB" id="A0AAV7W1V4"/>
<protein>
    <submittedName>
        <fullName evidence="1">Uncharacterized protein</fullName>
    </submittedName>
</protein>
<dbReference type="EMBL" id="JANPWB010000002">
    <property type="protein sequence ID" value="KAJ1207044.1"/>
    <property type="molecule type" value="Genomic_DNA"/>
</dbReference>
<comment type="caution">
    <text evidence="1">The sequence shown here is derived from an EMBL/GenBank/DDBJ whole genome shotgun (WGS) entry which is preliminary data.</text>
</comment>
<evidence type="ECO:0000313" key="1">
    <source>
        <dbReference type="EMBL" id="KAJ1207044.1"/>
    </source>
</evidence>
<organism evidence="1 2">
    <name type="scientific">Pleurodeles waltl</name>
    <name type="common">Iberian ribbed newt</name>
    <dbReference type="NCBI Taxonomy" id="8319"/>
    <lineage>
        <taxon>Eukaryota</taxon>
        <taxon>Metazoa</taxon>
        <taxon>Chordata</taxon>
        <taxon>Craniata</taxon>
        <taxon>Vertebrata</taxon>
        <taxon>Euteleostomi</taxon>
        <taxon>Amphibia</taxon>
        <taxon>Batrachia</taxon>
        <taxon>Caudata</taxon>
        <taxon>Salamandroidea</taxon>
        <taxon>Salamandridae</taxon>
        <taxon>Pleurodelinae</taxon>
        <taxon>Pleurodeles</taxon>
    </lineage>
</organism>
<name>A0AAV7W1V4_PLEWA</name>
<keyword evidence="2" id="KW-1185">Reference proteome</keyword>
<evidence type="ECO:0000313" key="2">
    <source>
        <dbReference type="Proteomes" id="UP001066276"/>
    </source>
</evidence>
<proteinExistence type="predicted"/>
<accession>A0AAV7W1V4</accession>